<dbReference type="SUPFAM" id="SSF54593">
    <property type="entry name" value="Glyoxalase/Bleomycin resistance protein/Dihydroxybiphenyl dioxygenase"/>
    <property type="match status" value="1"/>
</dbReference>
<dbReference type="EMBL" id="CP066775">
    <property type="protein sequence ID" value="QQL48911.1"/>
    <property type="molecule type" value="Genomic_DNA"/>
</dbReference>
<gene>
    <name evidence="2" type="ORF">GO620_012070</name>
</gene>
<dbReference type="Pfam" id="PF22677">
    <property type="entry name" value="Ble-like_N"/>
    <property type="match status" value="1"/>
</dbReference>
<dbReference type="InterPro" id="IPR053863">
    <property type="entry name" value="Glyoxy/Ble-like_N"/>
</dbReference>
<evidence type="ECO:0000313" key="3">
    <source>
        <dbReference type="Proteomes" id="UP000429232"/>
    </source>
</evidence>
<name>A0A6I4HZZ7_9SPHI</name>
<dbReference type="AlphaFoldDB" id="A0A6I4HZZ7"/>
<dbReference type="Proteomes" id="UP000429232">
    <property type="component" value="Chromosome"/>
</dbReference>
<keyword evidence="2" id="KW-0560">Oxidoreductase</keyword>
<dbReference type="Gene3D" id="3.10.180.10">
    <property type="entry name" value="2,3-Dihydroxybiphenyl 1,2-Dioxygenase, domain 1"/>
    <property type="match status" value="1"/>
</dbReference>
<reference evidence="2 3" key="1">
    <citation type="submission" date="2020-12" db="EMBL/GenBank/DDBJ databases">
        <title>HMF7856_wgs.fasta genome submission.</title>
        <authorList>
            <person name="Kang H."/>
            <person name="Kim H."/>
            <person name="Joh K."/>
        </authorList>
    </citation>
    <scope>NUCLEOTIDE SEQUENCE [LARGE SCALE GENOMIC DNA]</scope>
    <source>
        <strain evidence="2 3">HMF7856</strain>
    </source>
</reference>
<sequence length="134" mass="14437">MTKELWLNLPVADVAKARAFFKAIGFDTPDTPGNTANSGVVIVGTKKVAVMLFENQAFKNVTQNGLVDTATASEIMISFDVNSREAVGEVAQNVTAAGGHVFAPPAEIQGWMYGCAFTDLDGHRWNALYMEPKN</sequence>
<protein>
    <submittedName>
        <fullName evidence="2">Extradiol dioxygenase</fullName>
    </submittedName>
</protein>
<dbReference type="PANTHER" id="PTHR36503">
    <property type="entry name" value="BLR2520 PROTEIN"/>
    <property type="match status" value="1"/>
</dbReference>
<accession>A0A6I4HZZ7</accession>
<organism evidence="2 3">
    <name type="scientific">Mucilaginibacter ginkgonis</name>
    <dbReference type="NCBI Taxonomy" id="2682091"/>
    <lineage>
        <taxon>Bacteria</taxon>
        <taxon>Pseudomonadati</taxon>
        <taxon>Bacteroidota</taxon>
        <taxon>Sphingobacteriia</taxon>
        <taxon>Sphingobacteriales</taxon>
        <taxon>Sphingobacteriaceae</taxon>
        <taxon>Mucilaginibacter</taxon>
    </lineage>
</organism>
<dbReference type="RefSeq" id="WP_157525613.1">
    <property type="nucleotide sequence ID" value="NZ_CP066775.1"/>
</dbReference>
<feature type="domain" description="Glyoxalase/Bleomycin resistance-like N-terminal" evidence="1">
    <location>
        <begin position="5"/>
        <end position="26"/>
    </location>
</feature>
<proteinExistence type="predicted"/>
<keyword evidence="2" id="KW-0223">Dioxygenase</keyword>
<dbReference type="InterPro" id="IPR029068">
    <property type="entry name" value="Glyas_Bleomycin-R_OHBP_Dase"/>
</dbReference>
<keyword evidence="3" id="KW-1185">Reference proteome</keyword>
<evidence type="ECO:0000313" key="2">
    <source>
        <dbReference type="EMBL" id="QQL48911.1"/>
    </source>
</evidence>
<dbReference type="GO" id="GO:0051213">
    <property type="term" value="F:dioxygenase activity"/>
    <property type="evidence" value="ECO:0007669"/>
    <property type="project" value="UniProtKB-KW"/>
</dbReference>
<dbReference type="PANTHER" id="PTHR36503:SF2">
    <property type="entry name" value="BLR2408 PROTEIN"/>
    <property type="match status" value="1"/>
</dbReference>
<dbReference type="KEGG" id="mgik:GO620_012070"/>
<evidence type="ECO:0000259" key="1">
    <source>
        <dbReference type="Pfam" id="PF22677"/>
    </source>
</evidence>